<dbReference type="RefSeq" id="XP_001801630.1">
    <property type="nucleotide sequence ID" value="XM_001801578.1"/>
</dbReference>
<dbReference type="Proteomes" id="UP000001055">
    <property type="component" value="Unassembled WGS sequence"/>
</dbReference>
<evidence type="ECO:0000313" key="2">
    <source>
        <dbReference type="Proteomes" id="UP000001055"/>
    </source>
</evidence>
<dbReference type="KEGG" id="pno:SNOG_11386"/>
<dbReference type="GeneID" id="5978538"/>
<organism evidence="1 2">
    <name type="scientific">Phaeosphaeria nodorum (strain SN15 / ATCC MYA-4574 / FGSC 10173)</name>
    <name type="common">Glume blotch fungus</name>
    <name type="synonym">Parastagonospora nodorum</name>
    <dbReference type="NCBI Taxonomy" id="321614"/>
    <lineage>
        <taxon>Eukaryota</taxon>
        <taxon>Fungi</taxon>
        <taxon>Dikarya</taxon>
        <taxon>Ascomycota</taxon>
        <taxon>Pezizomycotina</taxon>
        <taxon>Dothideomycetes</taxon>
        <taxon>Pleosporomycetidae</taxon>
        <taxon>Pleosporales</taxon>
        <taxon>Pleosporineae</taxon>
        <taxon>Phaeosphaeriaceae</taxon>
        <taxon>Parastagonospora</taxon>
    </lineage>
</organism>
<dbReference type="EMBL" id="CH445343">
    <property type="protein sequence ID" value="EAT81094.1"/>
    <property type="molecule type" value="Genomic_DNA"/>
</dbReference>
<protein>
    <submittedName>
        <fullName evidence="1">Uncharacterized protein</fullName>
    </submittedName>
</protein>
<dbReference type="AlphaFoldDB" id="Q0UA28"/>
<dbReference type="InParanoid" id="Q0UA28"/>
<proteinExistence type="predicted"/>
<reference evidence="2" key="1">
    <citation type="journal article" date="2007" name="Plant Cell">
        <title>Dothideomycete-plant interactions illuminated by genome sequencing and EST analysis of the wheat pathogen Stagonospora nodorum.</title>
        <authorList>
            <person name="Hane J.K."/>
            <person name="Lowe R.G."/>
            <person name="Solomon P.S."/>
            <person name="Tan K.C."/>
            <person name="Schoch C.L."/>
            <person name="Spatafora J.W."/>
            <person name="Crous P.W."/>
            <person name="Kodira C."/>
            <person name="Birren B.W."/>
            <person name="Galagan J.E."/>
            <person name="Torriani S.F."/>
            <person name="McDonald B.A."/>
            <person name="Oliver R.P."/>
        </authorList>
    </citation>
    <scope>NUCLEOTIDE SEQUENCE [LARGE SCALE GENOMIC DNA]</scope>
    <source>
        <strain evidence="2">SN15 / ATCC MYA-4574 / FGSC 10173</strain>
    </source>
</reference>
<accession>Q0UA28</accession>
<gene>
    <name evidence="1" type="ORF">SNOG_11386</name>
</gene>
<evidence type="ECO:0000313" key="1">
    <source>
        <dbReference type="EMBL" id="EAT81094.1"/>
    </source>
</evidence>
<sequence length="53" mass="6279">MTGRKLELGGRKKLWWLVRRPCPDRAPSVRPEVLPEDFHLRDITNSHGEVRWS</sequence>
<name>Q0UA28_PHANO</name>